<name>A0A2M7JET4_9BACT</name>
<feature type="transmembrane region" description="Helical" evidence="1">
    <location>
        <begin position="117"/>
        <end position="137"/>
    </location>
</feature>
<sequence>MKNNWKLSEENANIRIDMASLKAELKEDIVEVRTELSKKISNSYTSLINWMFIFWLGQIGTLLVLSCSPSFKGKERKSEVWERDKKYTAGILTKIAEYLLSIVILGSIISGHFYPELVFVSGASFLFLVVFAIILVASTED</sequence>
<dbReference type="EMBL" id="PFIC01000022">
    <property type="protein sequence ID" value="PIX17902.1"/>
    <property type="molecule type" value="Genomic_DNA"/>
</dbReference>
<protein>
    <submittedName>
        <fullName evidence="2">Uncharacterized protein</fullName>
    </submittedName>
</protein>
<dbReference type="AlphaFoldDB" id="A0A2M7JET4"/>
<feature type="transmembrane region" description="Helical" evidence="1">
    <location>
        <begin position="87"/>
        <end position="111"/>
    </location>
</feature>
<keyword evidence="1" id="KW-0472">Membrane</keyword>
<reference evidence="3" key="1">
    <citation type="submission" date="2017-09" db="EMBL/GenBank/DDBJ databases">
        <title>Depth-based differentiation of microbial function through sediment-hosted aquifers and enrichment of novel symbionts in the deep terrestrial subsurface.</title>
        <authorList>
            <person name="Probst A.J."/>
            <person name="Ladd B."/>
            <person name="Jarett J.K."/>
            <person name="Geller-Mcgrath D.E."/>
            <person name="Sieber C.M.K."/>
            <person name="Emerson J.B."/>
            <person name="Anantharaman K."/>
            <person name="Thomas B.C."/>
            <person name="Malmstrom R."/>
            <person name="Stieglmeier M."/>
            <person name="Klingl A."/>
            <person name="Woyke T."/>
            <person name="Ryan C.M."/>
            <person name="Banfield J.F."/>
        </authorList>
    </citation>
    <scope>NUCLEOTIDE SEQUENCE [LARGE SCALE GENOMIC DNA]</scope>
</reference>
<evidence type="ECO:0000256" key="1">
    <source>
        <dbReference type="SAM" id="Phobius"/>
    </source>
</evidence>
<accession>A0A2M7JET4</accession>
<feature type="transmembrane region" description="Helical" evidence="1">
    <location>
        <begin position="47"/>
        <end position="66"/>
    </location>
</feature>
<keyword evidence="1" id="KW-1133">Transmembrane helix</keyword>
<evidence type="ECO:0000313" key="2">
    <source>
        <dbReference type="EMBL" id="PIX17902.1"/>
    </source>
</evidence>
<keyword evidence="1" id="KW-0812">Transmembrane</keyword>
<dbReference type="Proteomes" id="UP000229297">
    <property type="component" value="Unassembled WGS sequence"/>
</dbReference>
<evidence type="ECO:0000313" key="3">
    <source>
        <dbReference type="Proteomes" id="UP000229297"/>
    </source>
</evidence>
<comment type="caution">
    <text evidence="2">The sequence shown here is derived from an EMBL/GenBank/DDBJ whole genome shotgun (WGS) entry which is preliminary data.</text>
</comment>
<gene>
    <name evidence="2" type="ORF">COZ71_00880</name>
</gene>
<organism evidence="2 3">
    <name type="scientific">Candidatus Desantisbacteria bacterium CG_4_8_14_3_um_filter_40_12</name>
    <dbReference type="NCBI Taxonomy" id="1974545"/>
    <lineage>
        <taxon>Bacteria</taxon>
        <taxon>Candidatus Desantisiibacteriota</taxon>
    </lineage>
</organism>
<proteinExistence type="predicted"/>